<accession>A0A2P8D1N6</accession>
<dbReference type="OrthoDB" id="960291at2"/>
<proteinExistence type="predicted"/>
<reference evidence="1 2" key="1">
    <citation type="submission" date="2018-03" db="EMBL/GenBank/DDBJ databases">
        <title>Genomic Encyclopedia of Type Strains, Phase III (KMG-III): the genomes of soil and plant-associated and newly described type strains.</title>
        <authorList>
            <person name="Whitman W."/>
        </authorList>
    </citation>
    <scope>NUCLEOTIDE SEQUENCE [LARGE SCALE GENOMIC DNA]</scope>
    <source>
        <strain evidence="1 2">CGMCC 1.12700</strain>
    </source>
</reference>
<dbReference type="AlphaFoldDB" id="A0A2P8D1N6"/>
<dbReference type="RefSeq" id="WP_106523734.1">
    <property type="nucleotide sequence ID" value="NZ_PYGD01000006.1"/>
</dbReference>
<keyword evidence="2" id="KW-1185">Reference proteome</keyword>
<organism evidence="1 2">
    <name type="scientific">Taibaiella chishuiensis</name>
    <dbReference type="NCBI Taxonomy" id="1434707"/>
    <lineage>
        <taxon>Bacteria</taxon>
        <taxon>Pseudomonadati</taxon>
        <taxon>Bacteroidota</taxon>
        <taxon>Chitinophagia</taxon>
        <taxon>Chitinophagales</taxon>
        <taxon>Chitinophagaceae</taxon>
        <taxon>Taibaiella</taxon>
    </lineage>
</organism>
<evidence type="ECO:0000313" key="2">
    <source>
        <dbReference type="Proteomes" id="UP000240572"/>
    </source>
</evidence>
<protein>
    <submittedName>
        <fullName evidence="1">Uncharacterized protein</fullName>
    </submittedName>
</protein>
<sequence>MFLEEKIEWIKRSYSSVDFKVPYLHASSILKSIEREFINAKDPAADPDNLEQDQNLWPSNIRQMARVGAVDMWDHTQWLGKLDSNASYWTILTGGRLSSTKDMIYDCKPNALTSLYFLTRNNFFIIDKKYNWFTYFEINKEHNTATIYKGGTGITPFES</sequence>
<dbReference type="Proteomes" id="UP000240572">
    <property type="component" value="Unassembled WGS sequence"/>
</dbReference>
<comment type="caution">
    <text evidence="1">The sequence shown here is derived from an EMBL/GenBank/DDBJ whole genome shotgun (WGS) entry which is preliminary data.</text>
</comment>
<evidence type="ECO:0000313" key="1">
    <source>
        <dbReference type="EMBL" id="PSK91129.1"/>
    </source>
</evidence>
<dbReference type="EMBL" id="PYGD01000006">
    <property type="protein sequence ID" value="PSK91129.1"/>
    <property type="molecule type" value="Genomic_DNA"/>
</dbReference>
<name>A0A2P8D1N6_9BACT</name>
<gene>
    <name evidence="1" type="ORF">B0I18_106140</name>
</gene>